<dbReference type="Gene3D" id="3.40.190.150">
    <property type="entry name" value="Bordetella uptake gene, domain 1"/>
    <property type="match status" value="1"/>
</dbReference>
<dbReference type="PANTHER" id="PTHR42928:SF3">
    <property type="entry name" value="UPF0065 PROTEIN YFLP"/>
    <property type="match status" value="1"/>
</dbReference>
<evidence type="ECO:0000256" key="1">
    <source>
        <dbReference type="ARBA" id="ARBA00006987"/>
    </source>
</evidence>
<dbReference type="Pfam" id="PF03401">
    <property type="entry name" value="TctC"/>
    <property type="match status" value="1"/>
</dbReference>
<organism evidence="2 3">
    <name type="scientific">Salicibibacter kimchii</name>
    <dbReference type="NCBI Taxonomy" id="2099786"/>
    <lineage>
        <taxon>Bacteria</taxon>
        <taxon>Bacillati</taxon>
        <taxon>Bacillota</taxon>
        <taxon>Bacilli</taxon>
        <taxon>Bacillales</taxon>
        <taxon>Bacillaceae</taxon>
        <taxon>Salicibibacter</taxon>
    </lineage>
</organism>
<dbReference type="InterPro" id="IPR042100">
    <property type="entry name" value="Bug_dom1"/>
</dbReference>
<sequence length="324" mass="35633">MRKIALIFAGLAMAGCSEVSEGNEDAFPERPIEIVAPASPGGGWDMQARSVQQSIIEDDKTDENITVVNQPGGGGEVGWQYLLQQDDPHVVSVNSSLLLTGNLLGQTDLHHEDFTQLGMLSTEWLGIATRTDAGFDTVDEVLEELREDPDSLSISVSPSLGSGNHLSFVQTALEAGIDPEELNFLVYDSGGDAMNPILGGHVDILVNSISDMVEQYEAGEIDILAVSSPERLEEFQDVPTLQEEGIDVVFPHWRGIMGPPDMTEDEVEAWEEILSSAVETEQFQTDLENNDLDELYMNREETEEFLTEEEEFFADIIEEVELAP</sequence>
<evidence type="ECO:0000313" key="2">
    <source>
        <dbReference type="EMBL" id="AXF56994.1"/>
    </source>
</evidence>
<reference evidence="2 3" key="1">
    <citation type="journal article" date="2018" name="J. Microbiol.">
        <title>Salicibibacter kimchii gen. nov., sp. nov., a moderately halophilic and alkalitolerant bacterium in the family Bacillaceae, isolated from kimchi.</title>
        <authorList>
            <person name="Jang J.Y."/>
            <person name="Oh Y.J."/>
            <person name="Lim S.K."/>
            <person name="Park H.K."/>
            <person name="Lee C."/>
            <person name="Kim J.Y."/>
            <person name="Lee M.A."/>
            <person name="Choi H.J."/>
        </authorList>
    </citation>
    <scope>NUCLEOTIDE SEQUENCE [LARGE SCALE GENOMIC DNA]</scope>
    <source>
        <strain evidence="2 3">NKC1-1</strain>
    </source>
</reference>
<comment type="similarity">
    <text evidence="1">Belongs to the UPF0065 (bug) family.</text>
</comment>
<dbReference type="InterPro" id="IPR005064">
    <property type="entry name" value="BUG"/>
</dbReference>
<dbReference type="CDD" id="cd07012">
    <property type="entry name" value="PBP2_Bug_TTT"/>
    <property type="match status" value="1"/>
</dbReference>
<dbReference type="SUPFAM" id="SSF53850">
    <property type="entry name" value="Periplasmic binding protein-like II"/>
    <property type="match status" value="1"/>
</dbReference>
<proteinExistence type="inferred from homology"/>
<evidence type="ECO:0000313" key="3">
    <source>
        <dbReference type="Proteomes" id="UP000252100"/>
    </source>
</evidence>
<dbReference type="PROSITE" id="PS51257">
    <property type="entry name" value="PROKAR_LIPOPROTEIN"/>
    <property type="match status" value="1"/>
</dbReference>
<name>A0A345C1B3_9BACI</name>
<protein>
    <submittedName>
        <fullName evidence="2">Tripartite tricarboxylate transporter substrate binding protein</fullName>
    </submittedName>
</protein>
<gene>
    <name evidence="2" type="ORF">DT065_13955</name>
</gene>
<dbReference type="PIRSF" id="PIRSF017082">
    <property type="entry name" value="YflP"/>
    <property type="match status" value="1"/>
</dbReference>
<dbReference type="AlphaFoldDB" id="A0A345C1B3"/>
<keyword evidence="3" id="KW-1185">Reference proteome</keyword>
<accession>A0A345C1B3</accession>
<dbReference type="Proteomes" id="UP000252100">
    <property type="component" value="Chromosome"/>
</dbReference>
<dbReference type="PANTHER" id="PTHR42928">
    <property type="entry name" value="TRICARBOXYLATE-BINDING PROTEIN"/>
    <property type="match status" value="1"/>
</dbReference>
<dbReference type="OrthoDB" id="9780943at2"/>
<dbReference type="Gene3D" id="3.40.190.10">
    <property type="entry name" value="Periplasmic binding protein-like II"/>
    <property type="match status" value="1"/>
</dbReference>
<dbReference type="KEGG" id="rue:DT065_13955"/>
<dbReference type="RefSeq" id="WP_114374414.1">
    <property type="nucleotide sequence ID" value="NZ_CP031092.1"/>
</dbReference>
<dbReference type="EMBL" id="CP031092">
    <property type="protein sequence ID" value="AXF56994.1"/>
    <property type="molecule type" value="Genomic_DNA"/>
</dbReference>